<feature type="non-terminal residue" evidence="1">
    <location>
        <position position="1"/>
    </location>
</feature>
<gene>
    <name evidence="1" type="ORF">g.5397</name>
</gene>
<evidence type="ECO:0000313" key="1">
    <source>
        <dbReference type="EMBL" id="JAS41719.1"/>
    </source>
</evidence>
<sequence>VLAMQQMNDDLLRVKLWADDHGLQLNLNKCSLVNFSPSSNSVSSKGCVGVSLGNVPLKVSDTVKILGVTFDRQLTFRNHVQNINRGVMCRLRVLFRFRDLLHEEAKLKIVKAVVFPAIFYAYPVFGG</sequence>
<organism evidence="1">
    <name type="scientific">Cuerna arida</name>
    <dbReference type="NCBI Taxonomy" id="1464854"/>
    <lineage>
        <taxon>Eukaryota</taxon>
        <taxon>Metazoa</taxon>
        <taxon>Ecdysozoa</taxon>
        <taxon>Arthropoda</taxon>
        <taxon>Hexapoda</taxon>
        <taxon>Insecta</taxon>
        <taxon>Pterygota</taxon>
        <taxon>Neoptera</taxon>
        <taxon>Paraneoptera</taxon>
        <taxon>Hemiptera</taxon>
        <taxon>Auchenorrhyncha</taxon>
        <taxon>Membracoidea</taxon>
        <taxon>Cicadellidae</taxon>
        <taxon>Cicadellinae</taxon>
        <taxon>Proconiini</taxon>
        <taxon>Cuerna</taxon>
    </lineage>
</organism>
<dbReference type="EMBL" id="GECZ01028050">
    <property type="protein sequence ID" value="JAS41719.1"/>
    <property type="molecule type" value="Transcribed_RNA"/>
</dbReference>
<evidence type="ECO:0008006" key="2">
    <source>
        <dbReference type="Google" id="ProtNLM"/>
    </source>
</evidence>
<name>A0A1B6EUX4_9HEMI</name>
<protein>
    <recommendedName>
        <fullName evidence="2">Reverse transcriptase domain-containing protein</fullName>
    </recommendedName>
</protein>
<proteinExistence type="predicted"/>
<accession>A0A1B6EUX4</accession>
<dbReference type="AlphaFoldDB" id="A0A1B6EUX4"/>
<reference evidence="1" key="1">
    <citation type="submission" date="2015-11" db="EMBL/GenBank/DDBJ databases">
        <title>De novo transcriptome assembly of four potential Pierce s Disease insect vectors from Arizona vineyards.</title>
        <authorList>
            <person name="Tassone E.E."/>
        </authorList>
    </citation>
    <scope>NUCLEOTIDE SEQUENCE</scope>
</reference>
<feature type="non-terminal residue" evidence="1">
    <location>
        <position position="127"/>
    </location>
</feature>